<dbReference type="AlphaFoldDB" id="A0A975FP78"/>
<sequence length="357" mass="37065">MTLLPGIRSRRVAAARLEANVLEREAPAGAPAVVFVHGNVSSSLFWQPLMLALPSGIRPLAIDLRGFGDSETLPVDATRGVRDFSDDVASVLDALGLGRVHLVGWSMGGGVAMQLLIDRPESVASLTLQAPVSPYGYGATDAAGRLVTPDAAGTGGGAASAEFVRRLAAGDRSADAGSPRQVFRASYVAAGFDDGLEDLWVESMLTTKTGEGNYPGDASGSAHWPGFAPGARGVLNTMSPRYFDTSGIAAVDPKPPVLWIHGADDVIVGEPAAGDVNRLGELGAIPGWPGADAAPPQPMLTQTRAVLDRYACAGGHVTELELAHCGHSPHLEHPEAFREALLELLARADRAAPDPVP</sequence>
<gene>
    <name evidence="3" type="ORF">G127AT_02430</name>
</gene>
<dbReference type="Gene3D" id="3.40.50.1820">
    <property type="entry name" value="alpha/beta hydrolase"/>
    <property type="match status" value="1"/>
</dbReference>
<dbReference type="SUPFAM" id="SSF53474">
    <property type="entry name" value="alpha/beta-Hydrolases"/>
    <property type="match status" value="1"/>
</dbReference>
<dbReference type="Pfam" id="PF00561">
    <property type="entry name" value="Abhydrolase_1"/>
    <property type="match status" value="1"/>
</dbReference>
<dbReference type="InterPro" id="IPR000073">
    <property type="entry name" value="AB_hydrolase_1"/>
</dbReference>
<dbReference type="EMBL" id="CP071696">
    <property type="protein sequence ID" value="QTX05113.1"/>
    <property type="molecule type" value="Genomic_DNA"/>
</dbReference>
<evidence type="ECO:0000313" key="3">
    <source>
        <dbReference type="EMBL" id="QTX05113.1"/>
    </source>
</evidence>
<dbReference type="RefSeq" id="WP_210899417.1">
    <property type="nucleotide sequence ID" value="NZ_CP071696.1"/>
</dbReference>
<organism evidence="3 4">
    <name type="scientific">Agromyces archimandritae</name>
    <dbReference type="NCBI Taxonomy" id="2781962"/>
    <lineage>
        <taxon>Bacteria</taxon>
        <taxon>Bacillati</taxon>
        <taxon>Actinomycetota</taxon>
        <taxon>Actinomycetes</taxon>
        <taxon>Micrococcales</taxon>
        <taxon>Microbacteriaceae</taxon>
        <taxon>Agromyces</taxon>
    </lineage>
</organism>
<dbReference type="PANTHER" id="PTHR43798:SF31">
    <property type="entry name" value="AB HYDROLASE SUPERFAMILY PROTEIN YCLE"/>
    <property type="match status" value="1"/>
</dbReference>
<dbReference type="InterPro" id="IPR050266">
    <property type="entry name" value="AB_hydrolase_sf"/>
</dbReference>
<dbReference type="GO" id="GO:0016787">
    <property type="term" value="F:hydrolase activity"/>
    <property type="evidence" value="ECO:0007669"/>
    <property type="project" value="UniProtKB-KW"/>
</dbReference>
<dbReference type="KEGG" id="aarc:G127AT_02430"/>
<keyword evidence="4" id="KW-1185">Reference proteome</keyword>
<dbReference type="InterPro" id="IPR029058">
    <property type="entry name" value="AB_hydrolase_fold"/>
</dbReference>
<dbReference type="PRINTS" id="PR00111">
    <property type="entry name" value="ABHYDROLASE"/>
</dbReference>
<dbReference type="GO" id="GO:0016020">
    <property type="term" value="C:membrane"/>
    <property type="evidence" value="ECO:0007669"/>
    <property type="project" value="TreeGrafter"/>
</dbReference>
<evidence type="ECO:0000259" key="2">
    <source>
        <dbReference type="Pfam" id="PF00561"/>
    </source>
</evidence>
<name>A0A975FP78_9MICO</name>
<keyword evidence="1 3" id="KW-0378">Hydrolase</keyword>
<dbReference type="Proteomes" id="UP000671914">
    <property type="component" value="Chromosome"/>
</dbReference>
<evidence type="ECO:0000313" key="4">
    <source>
        <dbReference type="Proteomes" id="UP000671914"/>
    </source>
</evidence>
<accession>A0A975FP78</accession>
<dbReference type="PANTHER" id="PTHR43798">
    <property type="entry name" value="MONOACYLGLYCEROL LIPASE"/>
    <property type="match status" value="1"/>
</dbReference>
<feature type="domain" description="AB hydrolase-1" evidence="2">
    <location>
        <begin position="31"/>
        <end position="143"/>
    </location>
</feature>
<proteinExistence type="predicted"/>
<evidence type="ECO:0000256" key="1">
    <source>
        <dbReference type="ARBA" id="ARBA00022801"/>
    </source>
</evidence>
<reference evidence="3" key="1">
    <citation type="submission" date="2021-03" db="EMBL/GenBank/DDBJ databases">
        <title>Agromyces archimandritus sp. nov., isolated from the cockroach Archimandrita tessellata.</title>
        <authorList>
            <person name="Guzman J."/>
            <person name="Ortuzar M."/>
            <person name="Poehlein A."/>
            <person name="Daniel R."/>
            <person name="Trujillo M."/>
            <person name="Vilcinskas A."/>
        </authorList>
    </citation>
    <scope>NUCLEOTIDE SEQUENCE</scope>
    <source>
        <strain evidence="3">G127AT</strain>
    </source>
</reference>
<protein>
    <submittedName>
        <fullName evidence="3">Alpha/beta hydrolase</fullName>
    </submittedName>
</protein>